<feature type="transmembrane region" description="Helical" evidence="1">
    <location>
        <begin position="246"/>
        <end position="267"/>
    </location>
</feature>
<proteinExistence type="predicted"/>
<comment type="caution">
    <text evidence="2">The sequence shown here is derived from an EMBL/GenBank/DDBJ whole genome shotgun (WGS) entry which is preliminary data.</text>
</comment>
<protein>
    <submittedName>
        <fullName evidence="2">Uncharacterized protein</fullName>
    </submittedName>
</protein>
<accession>A0A840J2F2</accession>
<organism evidence="2 3">
    <name type="scientific">Amycolatopsis jiangsuensis</name>
    <dbReference type="NCBI Taxonomy" id="1181879"/>
    <lineage>
        <taxon>Bacteria</taxon>
        <taxon>Bacillati</taxon>
        <taxon>Actinomycetota</taxon>
        <taxon>Actinomycetes</taxon>
        <taxon>Pseudonocardiales</taxon>
        <taxon>Pseudonocardiaceae</taxon>
        <taxon>Amycolatopsis</taxon>
    </lineage>
</organism>
<feature type="transmembrane region" description="Helical" evidence="1">
    <location>
        <begin position="34"/>
        <end position="52"/>
    </location>
</feature>
<keyword evidence="1" id="KW-0472">Membrane</keyword>
<feature type="transmembrane region" description="Helical" evidence="1">
    <location>
        <begin position="436"/>
        <end position="460"/>
    </location>
</feature>
<evidence type="ECO:0000313" key="3">
    <source>
        <dbReference type="Proteomes" id="UP000581769"/>
    </source>
</evidence>
<name>A0A840J2F2_9PSEU</name>
<reference evidence="2 3" key="1">
    <citation type="submission" date="2020-08" db="EMBL/GenBank/DDBJ databases">
        <title>Sequencing the genomes of 1000 actinobacteria strains.</title>
        <authorList>
            <person name="Klenk H.-P."/>
        </authorList>
    </citation>
    <scope>NUCLEOTIDE SEQUENCE [LARGE SCALE GENOMIC DNA]</scope>
    <source>
        <strain evidence="2 3">DSM 45859</strain>
    </source>
</reference>
<sequence>MNVVLILLAFWLPGLVFGTAVGLRGWTLAASGPLLSFGIVALGVPVLGGLGIRWNLLDVALWTVVLSAVAYGVAFLVRRFTARRHEDWTEGEPSTDRSVRGQVLIGLGVLVGMVVGTATFLRGTHSITNVQQGWDAPFHGNLVRWIAEHGDARPSTVGTIANLPDQSDYFYPDTYHALLALVFDKGGLTMMPTLNLAVLAVILSVPLGVAAMCHAWRMPVLGTAAAAAVSTWFTAFPYDSLWRGPLWPYVAGVAMIPAMLAISRYLLRPRGIAGPVAIGVGVAGLTGLHTSIVFVIAVYFILILLAVVFRFEKMQWRRSAPSLIATVVLAAVLGVPLVLPSLYNAGGVTSAFWASEATVSGGFGETVTFSPMSNFPQWWIGLPAFAGIVLMVRHRRMLWMVAAYAVFGVLFTFTVSLETPLIHTLTGIFYNDHWRIAALVPLAGAVAFGEFVHTVTGWLAGKVQGRVKLRPVTVTLLAAVLVGLVVTGLSRGGYLGRNSSSLAINYGDNGPAVSKDEEAAYAWLAEHTQPGERVMNDKSDGSVWMYALAGVTPVEWTYYGAEPDTKAGYLSLWLNEIDKYQQVRDDLTDLHVRYVMQGKGKVTPDARPSMAVADLEASPEFRVVFENAGATVYQIEGQQGVVAAGAASGSDAPHGQ</sequence>
<evidence type="ECO:0000256" key="1">
    <source>
        <dbReference type="SAM" id="Phobius"/>
    </source>
</evidence>
<feature type="transmembrane region" description="Helical" evidence="1">
    <location>
        <begin position="323"/>
        <end position="343"/>
    </location>
</feature>
<dbReference type="EMBL" id="JACHMG010000001">
    <property type="protein sequence ID" value="MBB4687657.1"/>
    <property type="molecule type" value="Genomic_DNA"/>
</dbReference>
<dbReference type="Proteomes" id="UP000581769">
    <property type="component" value="Unassembled WGS sequence"/>
</dbReference>
<feature type="transmembrane region" description="Helical" evidence="1">
    <location>
        <begin position="218"/>
        <end position="239"/>
    </location>
</feature>
<feature type="transmembrane region" description="Helical" evidence="1">
    <location>
        <begin position="397"/>
        <end position="416"/>
    </location>
</feature>
<feature type="transmembrane region" description="Helical" evidence="1">
    <location>
        <begin position="472"/>
        <end position="494"/>
    </location>
</feature>
<keyword evidence="3" id="KW-1185">Reference proteome</keyword>
<feature type="transmembrane region" description="Helical" evidence="1">
    <location>
        <begin position="59"/>
        <end position="81"/>
    </location>
</feature>
<dbReference type="Pfam" id="PF20176">
    <property type="entry name" value="DUF6541"/>
    <property type="match status" value="1"/>
</dbReference>
<feature type="transmembrane region" description="Helical" evidence="1">
    <location>
        <begin position="287"/>
        <end position="311"/>
    </location>
</feature>
<feature type="transmembrane region" description="Helical" evidence="1">
    <location>
        <begin position="375"/>
        <end position="392"/>
    </location>
</feature>
<feature type="transmembrane region" description="Helical" evidence="1">
    <location>
        <begin position="101"/>
        <end position="121"/>
    </location>
</feature>
<feature type="transmembrane region" description="Helical" evidence="1">
    <location>
        <begin position="194"/>
        <end position="212"/>
    </location>
</feature>
<dbReference type="InterPro" id="IPR046671">
    <property type="entry name" value="DUF6541"/>
</dbReference>
<keyword evidence="1" id="KW-0812">Transmembrane</keyword>
<dbReference type="RefSeq" id="WP_184782467.1">
    <property type="nucleotide sequence ID" value="NZ_JACHMG010000001.1"/>
</dbReference>
<keyword evidence="1" id="KW-1133">Transmembrane helix</keyword>
<dbReference type="AlphaFoldDB" id="A0A840J2F2"/>
<evidence type="ECO:0000313" key="2">
    <source>
        <dbReference type="EMBL" id="MBB4687657.1"/>
    </source>
</evidence>
<gene>
    <name evidence="2" type="ORF">BJY18_005142</name>
</gene>